<accession>A0A848LN81</accession>
<proteinExistence type="predicted"/>
<evidence type="ECO:0000313" key="2">
    <source>
        <dbReference type="Proteomes" id="UP000518300"/>
    </source>
</evidence>
<dbReference type="SUPFAM" id="SSF52096">
    <property type="entry name" value="ClpP/crotonase"/>
    <property type="match status" value="1"/>
</dbReference>
<dbReference type="GO" id="GO:0016509">
    <property type="term" value="F:long-chain (3S)-3-hydroxyacyl-CoA dehydrogenase (NAD+) activity"/>
    <property type="evidence" value="ECO:0007669"/>
    <property type="project" value="TreeGrafter"/>
</dbReference>
<dbReference type="InterPro" id="IPR050136">
    <property type="entry name" value="FA_oxidation_alpha_subunit"/>
</dbReference>
<dbReference type="CDD" id="cd06558">
    <property type="entry name" value="crotonase-like"/>
    <property type="match status" value="1"/>
</dbReference>
<dbReference type="InterPro" id="IPR029045">
    <property type="entry name" value="ClpP/crotonase-like_dom_sf"/>
</dbReference>
<protein>
    <submittedName>
        <fullName evidence="1">Enoyl-CoA hydratase/isomerase family protein</fullName>
    </submittedName>
</protein>
<dbReference type="PANTHER" id="PTHR43612:SF3">
    <property type="entry name" value="TRIFUNCTIONAL ENZYME SUBUNIT ALPHA, MITOCHONDRIAL"/>
    <property type="match status" value="1"/>
</dbReference>
<dbReference type="RefSeq" id="WP_169348331.1">
    <property type="nucleotide sequence ID" value="NZ_JABBJJ010000167.1"/>
</dbReference>
<reference evidence="1 2" key="1">
    <citation type="submission" date="2020-04" db="EMBL/GenBank/DDBJ databases">
        <title>Draft genome of Pyxidicoccus fallax type strain.</title>
        <authorList>
            <person name="Whitworth D.E."/>
        </authorList>
    </citation>
    <scope>NUCLEOTIDE SEQUENCE [LARGE SCALE GENOMIC DNA]</scope>
    <source>
        <strain evidence="1 2">DSM 14698</strain>
    </source>
</reference>
<comment type="caution">
    <text evidence="1">The sequence shown here is derived from an EMBL/GenBank/DDBJ whole genome shotgun (WGS) entry which is preliminary data.</text>
</comment>
<gene>
    <name evidence="1" type="ORF">HG543_30030</name>
</gene>
<dbReference type="InterPro" id="IPR001753">
    <property type="entry name" value="Enoyl-CoA_hydra/iso"/>
</dbReference>
<dbReference type="Gene3D" id="3.90.226.10">
    <property type="entry name" value="2-enoyl-CoA Hydratase, Chain A, domain 1"/>
    <property type="match status" value="1"/>
</dbReference>
<dbReference type="Proteomes" id="UP000518300">
    <property type="component" value="Unassembled WGS sequence"/>
</dbReference>
<name>A0A848LN81_9BACT</name>
<organism evidence="1 2">
    <name type="scientific">Pyxidicoccus fallax</name>
    <dbReference type="NCBI Taxonomy" id="394095"/>
    <lineage>
        <taxon>Bacteria</taxon>
        <taxon>Pseudomonadati</taxon>
        <taxon>Myxococcota</taxon>
        <taxon>Myxococcia</taxon>
        <taxon>Myxococcales</taxon>
        <taxon>Cystobacterineae</taxon>
        <taxon>Myxococcaceae</taxon>
        <taxon>Pyxidicoccus</taxon>
    </lineage>
</organism>
<keyword evidence="2" id="KW-1185">Reference proteome</keyword>
<sequence>MSTKLFGMQWVDDVLVLTLDTPGNQFNIFSHEAAVQLLDILAGVDKERVRALVIRSAKPGSFINGVGLMMAGTAQAPEDIPRMTETVTRAYRAVREFPAPTIAAIRGNCYGCGVEFSLHCDYRVAARTYETHFYMTEIAEYLFIPAFGSTQDLPRLIGLENATDALLWGERWSAPEAVRRGLVDACFDDADFDGSVMRFVDALLECGGGKRRQTSAAARLPVAVDFEALTRARIASLPPAYQPVYTECFELMLHAARRGRPAEARDYAMEVEACGRSVVNPIAKAALSIFFVRRLALHHSLREHELSPLTHVVIDAEDARLASLAEDLRTRRVRGLAVDVAPQQPPPGVPVVHVTRYAPEGGPLPEGTVSLAPELVAGPLRQVSDVVLYAPLLEAGLPVVEVRAAEGRPPEEARTVFALLHRAGFHPVMSRATEAPVLHALLGAYLGPLVAHVLQGGEAGDALATVRAFGFVRSPAELIRNLPRPELALALVAHLPASAPVERIQEALEALATADALGAHGSVPLADAVLISLLGFATRALAERTLGHPTVVDVLARELIDFPLGYGSLCRYLTRERAARLLTSDEVRALLPLGPVQALDAFIAKGRDFYPQARPAAARAPAVETQPAVAAALPPVEAIPATEPRPSPRALNV</sequence>
<keyword evidence="1" id="KW-0413">Isomerase</keyword>
<dbReference type="GO" id="GO:0004300">
    <property type="term" value="F:enoyl-CoA hydratase activity"/>
    <property type="evidence" value="ECO:0007669"/>
    <property type="project" value="TreeGrafter"/>
</dbReference>
<dbReference type="EMBL" id="JABBJJ010000167">
    <property type="protein sequence ID" value="NMO19073.1"/>
    <property type="molecule type" value="Genomic_DNA"/>
</dbReference>
<dbReference type="Pfam" id="PF00378">
    <property type="entry name" value="ECH_1"/>
    <property type="match status" value="1"/>
</dbReference>
<dbReference type="GO" id="GO:0016853">
    <property type="term" value="F:isomerase activity"/>
    <property type="evidence" value="ECO:0007669"/>
    <property type="project" value="UniProtKB-KW"/>
</dbReference>
<evidence type="ECO:0000313" key="1">
    <source>
        <dbReference type="EMBL" id="NMO19073.1"/>
    </source>
</evidence>
<dbReference type="AlphaFoldDB" id="A0A848LN81"/>
<dbReference type="GO" id="GO:0006635">
    <property type="term" value="P:fatty acid beta-oxidation"/>
    <property type="evidence" value="ECO:0007669"/>
    <property type="project" value="TreeGrafter"/>
</dbReference>
<dbReference type="PANTHER" id="PTHR43612">
    <property type="entry name" value="TRIFUNCTIONAL ENZYME SUBUNIT ALPHA"/>
    <property type="match status" value="1"/>
</dbReference>